<evidence type="ECO:0000313" key="3">
    <source>
        <dbReference type="Proteomes" id="UP001176961"/>
    </source>
</evidence>
<proteinExistence type="predicted"/>
<evidence type="ECO:0000256" key="1">
    <source>
        <dbReference type="SAM" id="SignalP"/>
    </source>
</evidence>
<feature type="signal peptide" evidence="1">
    <location>
        <begin position="1"/>
        <end position="22"/>
    </location>
</feature>
<name>A0AA36GMI7_CYLNA</name>
<organism evidence="2 3">
    <name type="scientific">Cylicocyclus nassatus</name>
    <name type="common">Nematode worm</name>
    <dbReference type="NCBI Taxonomy" id="53992"/>
    <lineage>
        <taxon>Eukaryota</taxon>
        <taxon>Metazoa</taxon>
        <taxon>Ecdysozoa</taxon>
        <taxon>Nematoda</taxon>
        <taxon>Chromadorea</taxon>
        <taxon>Rhabditida</taxon>
        <taxon>Rhabditina</taxon>
        <taxon>Rhabditomorpha</taxon>
        <taxon>Strongyloidea</taxon>
        <taxon>Strongylidae</taxon>
        <taxon>Cylicocyclus</taxon>
    </lineage>
</organism>
<comment type="caution">
    <text evidence="2">The sequence shown here is derived from an EMBL/GenBank/DDBJ whole genome shotgun (WGS) entry which is preliminary data.</text>
</comment>
<keyword evidence="3" id="KW-1185">Reference proteome</keyword>
<sequence length="203" mass="22531">MPPLSQALLAVALLSTAALVSTAPATGGKVAPGKASSLKSQVKPLSDKKLRRGKRQVVFDDYIGNNDAPESEGDAIRRQLSQLSDSELAALADMVRDEVGRYVEPEYVSVPQYEVIEIPDEYLRDSSAAALEPYPRDRRSLSAADWASAANGRERDNEPEYIIVPEEAVLEALQEEQDEQELRERIAEIAHILNERATRRRLY</sequence>
<accession>A0AA36GMI7</accession>
<dbReference type="EMBL" id="CATQJL010000112">
    <property type="protein sequence ID" value="CAJ0594833.1"/>
    <property type="molecule type" value="Genomic_DNA"/>
</dbReference>
<gene>
    <name evidence="2" type="ORF">CYNAS_LOCUS6816</name>
</gene>
<dbReference type="Proteomes" id="UP001176961">
    <property type="component" value="Unassembled WGS sequence"/>
</dbReference>
<protein>
    <submittedName>
        <fullName evidence="2">Uncharacterized protein</fullName>
    </submittedName>
</protein>
<keyword evidence="1" id="KW-0732">Signal</keyword>
<reference evidence="2" key="1">
    <citation type="submission" date="2023-07" db="EMBL/GenBank/DDBJ databases">
        <authorList>
            <consortium name="CYATHOMIX"/>
        </authorList>
    </citation>
    <scope>NUCLEOTIDE SEQUENCE</scope>
    <source>
        <strain evidence="2">N/A</strain>
    </source>
</reference>
<evidence type="ECO:0000313" key="2">
    <source>
        <dbReference type="EMBL" id="CAJ0594833.1"/>
    </source>
</evidence>
<feature type="chain" id="PRO_5041221119" evidence="1">
    <location>
        <begin position="23"/>
        <end position="203"/>
    </location>
</feature>
<dbReference type="AlphaFoldDB" id="A0AA36GMI7"/>